<dbReference type="AlphaFoldDB" id="A0A2J0SY29"/>
<evidence type="ECO:0000256" key="3">
    <source>
        <dbReference type="ARBA" id="ARBA00022452"/>
    </source>
</evidence>
<dbReference type="GO" id="GO:0009279">
    <property type="term" value="C:cell outer membrane"/>
    <property type="evidence" value="ECO:0007669"/>
    <property type="project" value="UniProtKB-SubCell"/>
</dbReference>
<dbReference type="InterPro" id="IPR036942">
    <property type="entry name" value="Beta-barrel_TonB_sf"/>
</dbReference>
<name>A0A2J0SY29_STEMA</name>
<dbReference type="OrthoDB" id="6276154at2"/>
<keyword evidence="7 8" id="KW-0998">Cell outer membrane</keyword>
<comment type="similarity">
    <text evidence="8 9">Belongs to the TonB-dependent receptor family.</text>
</comment>
<protein>
    <submittedName>
        <fullName evidence="14">TonB-dependent receptor</fullName>
    </submittedName>
</protein>
<evidence type="ECO:0000256" key="10">
    <source>
        <dbReference type="SAM" id="MobiDB-lite"/>
    </source>
</evidence>
<dbReference type="PANTHER" id="PTHR47234:SF2">
    <property type="entry name" value="TONB-DEPENDENT RECEPTOR"/>
    <property type="match status" value="1"/>
</dbReference>
<reference evidence="14" key="1">
    <citation type="submission" date="2018-09" db="EMBL/GenBank/DDBJ databases">
        <authorList>
            <person name="Groschel M."/>
            <person name="Kohl T."/>
            <person name="Conchillo-Sole O."/>
            <person name="Mamat U."/>
            <person name="Yero D."/>
            <person name="Niemann S."/>
            <person name="Daura X."/>
            <person name="Gibert I."/>
        </authorList>
    </citation>
    <scope>NUCLEOTIDE SEQUENCE</scope>
    <source>
        <strain evidence="14">OG156</strain>
    </source>
</reference>
<comment type="subcellular location">
    <subcellularLocation>
        <location evidence="1 8">Cell outer membrane</location>
        <topology evidence="1 8">Multi-pass membrane protein</topology>
    </subcellularLocation>
</comment>
<accession>A0A2J0SY29</accession>
<evidence type="ECO:0000256" key="6">
    <source>
        <dbReference type="ARBA" id="ARBA00023136"/>
    </source>
</evidence>
<organism evidence="14 15">
    <name type="scientific">Stenotrophomonas maltophilia</name>
    <name type="common">Pseudomonas maltophilia</name>
    <name type="synonym">Xanthomonas maltophilia</name>
    <dbReference type="NCBI Taxonomy" id="40324"/>
    <lineage>
        <taxon>Bacteria</taxon>
        <taxon>Pseudomonadati</taxon>
        <taxon>Pseudomonadota</taxon>
        <taxon>Gammaproteobacteria</taxon>
        <taxon>Lysobacterales</taxon>
        <taxon>Lysobacteraceae</taxon>
        <taxon>Stenotrophomonas</taxon>
        <taxon>Stenotrophomonas maltophilia group</taxon>
    </lineage>
</organism>
<dbReference type="RefSeq" id="WP_049429947.1">
    <property type="nucleotide sequence ID" value="NZ_CP154630.1"/>
</dbReference>
<feature type="domain" description="TonB-dependent receptor plug" evidence="13">
    <location>
        <begin position="53"/>
        <end position="165"/>
    </location>
</feature>
<evidence type="ECO:0000256" key="11">
    <source>
        <dbReference type="SAM" id="SignalP"/>
    </source>
</evidence>
<evidence type="ECO:0000256" key="2">
    <source>
        <dbReference type="ARBA" id="ARBA00022448"/>
    </source>
</evidence>
<dbReference type="Proteomes" id="UP000822271">
    <property type="component" value="Unassembled WGS sequence"/>
</dbReference>
<evidence type="ECO:0000259" key="13">
    <source>
        <dbReference type="Pfam" id="PF07715"/>
    </source>
</evidence>
<dbReference type="InterPro" id="IPR000531">
    <property type="entry name" value="Beta-barrel_TonB"/>
</dbReference>
<dbReference type="PANTHER" id="PTHR47234">
    <property type="match status" value="1"/>
</dbReference>
<reference evidence="14" key="2">
    <citation type="journal article" date="2020" name="Front. Microbiol.">
        <title>Genetic Variants of the DSF Quorum Sensing System in Stenotrophomonas maltophilia Influence Virulence and Resistance Phenotypes Among Genotypically Diverse Clinical Isolates.</title>
        <authorList>
            <person name="Yero D."/>
            <person name="Huedo P."/>
            <person name="Conchillo-Sole O."/>
            <person name="Martinez-Servat S."/>
            <person name="Mamat U."/>
            <person name="Coves X."/>
            <person name="Llanas F."/>
            <person name="Roca I."/>
            <person name="Vila J."/>
            <person name="Schaible U.E."/>
            <person name="Daura X."/>
            <person name="Gibert I."/>
        </authorList>
    </citation>
    <scope>NUCLEOTIDE SEQUENCE</scope>
    <source>
        <strain evidence="14">OG156</strain>
    </source>
</reference>
<evidence type="ECO:0000256" key="4">
    <source>
        <dbReference type="ARBA" id="ARBA00022692"/>
    </source>
</evidence>
<dbReference type="Pfam" id="PF07715">
    <property type="entry name" value="Plug"/>
    <property type="match status" value="1"/>
</dbReference>
<dbReference type="InterPro" id="IPR012910">
    <property type="entry name" value="Plug_dom"/>
</dbReference>
<sequence>MNVRTPAVRLGLLPAGIALALAPAFASAQEASAPTTLDRLEVTGSRIRSVDVETSQPVLTVSHEDIQRSGLVSVGDLLQNLSVAGTQTFSKAAVLASNPEQGGQYVSLYNLGEQRTLVLVNGKRWSTSLAGFTDMSTIPTSLIERIEVLKDGASAIYGSDAISGVVNIILRKNFDGAEASAYYGQNSHGDGSKTQYSLTLGASGERSSIVFGANYIKEDPVWAKDRGLTQYSYGQGHKEDGLSPAGPWGRFTDPRAEGTAGAGEYNKAGKWVPNTWVVNHTGSWDTPVGVGQPSNNFNNYHLIGLDDYYNASQQMMLNQGAESKTMFTSASYDINDNLRLKSTAMYSERDSKRQIAGYPLTGTSQPQFPVAISKDSIYNPLGNWANPGAGVDIGGWGRRIFELPRITQNNVKSLHFDAALEGNFDFNNRPFDWDVGINYNQFDVTQTSSGNINLLALKNALGPSFINANGVAQCGTAANPIALGTSPGSCVPFDLLGGASAATPDALKYINTLLNSTGQSKSKQYFANITGSLFDMPGDAGEFAFAAGYEHREVSGYDHPDALSSSGYTTELAAQPTEGKYKTNEFYLELMVPLLRDLPGAKELSLDVASRYSDYDKFGNTVNSKFSVTWKPIDDLLVRATYGEGFRAPTLDDTFGGGSQTFDKFTDPCDAVFGQRSNPAVAARCGAEGLASDFRQTDAAGRPISARDTQGNNPFNSGVGNDKLQPETSKTRTAGLVWSPSFVSGLNVSLDWYKITVDNVITALSANYVLNQCYQNGVQAFCDQYSRGDVANGQQVTGLSRGNANLGSLETEGYNFGVRYRMPEYSFGTLSFNLDTNYLTSFRQQATKGAAWDDYAGYWNYPRVRGTLATTWTKGDLSATWTMRYYGGFRDFCYDQENGLECNQPDYYTENGGWSGGLGANKKGAIVYHDISATWQAPWNGSVTVGARNVFGKTPPITYAVTNASAVQLDPMLDYDRFLFIQYNQRF</sequence>
<dbReference type="Gene3D" id="2.170.130.10">
    <property type="entry name" value="TonB-dependent receptor, plug domain"/>
    <property type="match status" value="1"/>
</dbReference>
<keyword evidence="5 9" id="KW-0798">TonB box</keyword>
<keyword evidence="6 8" id="KW-0472">Membrane</keyword>
<keyword evidence="14" id="KW-0675">Receptor</keyword>
<comment type="caution">
    <text evidence="14">The sequence shown here is derived from an EMBL/GenBank/DDBJ whole genome shotgun (WGS) entry which is preliminary data.</text>
</comment>
<dbReference type="Pfam" id="PF00593">
    <property type="entry name" value="TonB_dep_Rec_b-barrel"/>
    <property type="match status" value="1"/>
</dbReference>
<feature type="region of interest" description="Disordered" evidence="10">
    <location>
        <begin position="703"/>
        <end position="727"/>
    </location>
</feature>
<keyword evidence="11" id="KW-0732">Signal</keyword>
<dbReference type="Gene3D" id="2.40.170.20">
    <property type="entry name" value="TonB-dependent receptor, beta-barrel domain"/>
    <property type="match status" value="2"/>
</dbReference>
<feature type="domain" description="TonB-dependent receptor-like beta-barrel" evidence="12">
    <location>
        <begin position="374"/>
        <end position="950"/>
    </location>
</feature>
<dbReference type="InterPro" id="IPR039426">
    <property type="entry name" value="TonB-dep_rcpt-like"/>
</dbReference>
<feature type="signal peptide" evidence="11">
    <location>
        <begin position="1"/>
        <end position="28"/>
    </location>
</feature>
<gene>
    <name evidence="14" type="ORF">D7Y33_18875</name>
</gene>
<keyword evidence="3 8" id="KW-1134">Transmembrane beta strand</keyword>
<keyword evidence="4 8" id="KW-0812">Transmembrane</keyword>
<evidence type="ECO:0000313" key="15">
    <source>
        <dbReference type="Proteomes" id="UP000822271"/>
    </source>
</evidence>
<proteinExistence type="inferred from homology"/>
<keyword evidence="2 8" id="KW-0813">Transport</keyword>
<evidence type="ECO:0000256" key="9">
    <source>
        <dbReference type="RuleBase" id="RU003357"/>
    </source>
</evidence>
<feature type="compositionally biased region" description="Polar residues" evidence="10">
    <location>
        <begin position="707"/>
        <end position="719"/>
    </location>
</feature>
<evidence type="ECO:0000313" key="14">
    <source>
        <dbReference type="EMBL" id="MBA0313050.1"/>
    </source>
</evidence>
<evidence type="ECO:0000256" key="7">
    <source>
        <dbReference type="ARBA" id="ARBA00023237"/>
    </source>
</evidence>
<evidence type="ECO:0000259" key="12">
    <source>
        <dbReference type="Pfam" id="PF00593"/>
    </source>
</evidence>
<evidence type="ECO:0000256" key="5">
    <source>
        <dbReference type="ARBA" id="ARBA00023077"/>
    </source>
</evidence>
<feature type="chain" id="PRO_5043156275" evidence="11">
    <location>
        <begin position="29"/>
        <end position="987"/>
    </location>
</feature>
<dbReference type="InterPro" id="IPR037066">
    <property type="entry name" value="Plug_dom_sf"/>
</dbReference>
<dbReference type="PROSITE" id="PS52016">
    <property type="entry name" value="TONB_DEPENDENT_REC_3"/>
    <property type="match status" value="1"/>
</dbReference>
<dbReference type="EMBL" id="RAUE01000031">
    <property type="protein sequence ID" value="MBA0313050.1"/>
    <property type="molecule type" value="Genomic_DNA"/>
</dbReference>
<evidence type="ECO:0000256" key="8">
    <source>
        <dbReference type="PROSITE-ProRule" id="PRU01360"/>
    </source>
</evidence>
<evidence type="ECO:0000256" key="1">
    <source>
        <dbReference type="ARBA" id="ARBA00004571"/>
    </source>
</evidence>
<dbReference type="SUPFAM" id="SSF56935">
    <property type="entry name" value="Porins"/>
    <property type="match status" value="1"/>
</dbReference>